<keyword evidence="2" id="KW-1185">Reference proteome</keyword>
<dbReference type="EMBL" id="JBHULV010000056">
    <property type="protein sequence ID" value="MFD2733524.1"/>
    <property type="molecule type" value="Genomic_DNA"/>
</dbReference>
<dbReference type="RefSeq" id="WP_379045110.1">
    <property type="nucleotide sequence ID" value="NZ_JBHSKW010000051.1"/>
</dbReference>
<evidence type="ECO:0000313" key="2">
    <source>
        <dbReference type="Proteomes" id="UP001597546"/>
    </source>
</evidence>
<comment type="caution">
    <text evidence="1">The sequence shown here is derived from an EMBL/GenBank/DDBJ whole genome shotgun (WGS) entry which is preliminary data.</text>
</comment>
<keyword evidence="1" id="KW-0808">Transferase</keyword>
<dbReference type="GO" id="GO:0008168">
    <property type="term" value="F:methyltransferase activity"/>
    <property type="evidence" value="ECO:0007669"/>
    <property type="project" value="UniProtKB-KW"/>
</dbReference>
<protein>
    <submittedName>
        <fullName evidence="1">Class I SAM-dependent methyltransferase</fullName>
        <ecNumber evidence="1">2.1.1.-</ecNumber>
    </submittedName>
</protein>
<dbReference type="InterPro" id="IPR029063">
    <property type="entry name" value="SAM-dependent_MTases_sf"/>
</dbReference>
<dbReference type="Gene3D" id="3.40.50.150">
    <property type="entry name" value="Vaccinia Virus protein VP39"/>
    <property type="match status" value="1"/>
</dbReference>
<sequence length="239" mass="27929">MQKSKIITHFNNLYALNKEQKLYLTVHSKRFEIILNWLRNKDLKTALDIGPSFLSELLYPKFQHHLYLMGFDSENSLGGHLVSNTIIKKTNFIAQDLNFLDTHKITEKFDLIICAEVLEHLYTSPNKLFRNLFSLINKEGYLIIQTPNAVALRKRLLMVFGKNPFEIPRENLENPGHYREYTLKELKTMALKSGFTIDTVIQDEYFEYPSLLSKTYRMFKKIIPPGLRSGITLILKKAK</sequence>
<evidence type="ECO:0000313" key="1">
    <source>
        <dbReference type="EMBL" id="MFD2733524.1"/>
    </source>
</evidence>
<dbReference type="SUPFAM" id="SSF53335">
    <property type="entry name" value="S-adenosyl-L-methionine-dependent methyltransferases"/>
    <property type="match status" value="1"/>
</dbReference>
<keyword evidence="1" id="KW-0489">Methyltransferase</keyword>
<reference evidence="2" key="1">
    <citation type="journal article" date="2019" name="Int. J. Syst. Evol. Microbiol.">
        <title>The Global Catalogue of Microorganisms (GCM) 10K type strain sequencing project: providing services to taxonomists for standard genome sequencing and annotation.</title>
        <authorList>
            <consortium name="The Broad Institute Genomics Platform"/>
            <consortium name="The Broad Institute Genome Sequencing Center for Infectious Disease"/>
            <person name="Wu L."/>
            <person name="Ma J."/>
        </authorList>
    </citation>
    <scope>NUCLEOTIDE SEQUENCE [LARGE SCALE GENOMIC DNA]</scope>
    <source>
        <strain evidence="2">KCTC 42456</strain>
    </source>
</reference>
<dbReference type="EC" id="2.1.1.-" evidence="1"/>
<dbReference type="Pfam" id="PF13489">
    <property type="entry name" value="Methyltransf_23"/>
    <property type="match status" value="1"/>
</dbReference>
<gene>
    <name evidence="1" type="ORF">ACFSSE_17575</name>
</gene>
<dbReference type="GO" id="GO:0032259">
    <property type="term" value="P:methylation"/>
    <property type="evidence" value="ECO:0007669"/>
    <property type="project" value="UniProtKB-KW"/>
</dbReference>
<name>A0ABW5TY28_9SPHI</name>
<proteinExistence type="predicted"/>
<dbReference type="Proteomes" id="UP001597546">
    <property type="component" value="Unassembled WGS sequence"/>
</dbReference>
<organism evidence="1 2">
    <name type="scientific">Pedobacter alpinus</name>
    <dbReference type="NCBI Taxonomy" id="1590643"/>
    <lineage>
        <taxon>Bacteria</taxon>
        <taxon>Pseudomonadati</taxon>
        <taxon>Bacteroidota</taxon>
        <taxon>Sphingobacteriia</taxon>
        <taxon>Sphingobacteriales</taxon>
        <taxon>Sphingobacteriaceae</taxon>
        <taxon>Pedobacter</taxon>
    </lineage>
</organism>
<accession>A0ABW5TY28</accession>